<gene>
    <name evidence="9" type="ORF">DPMN_074254</name>
</gene>
<evidence type="ECO:0000256" key="1">
    <source>
        <dbReference type="ARBA" id="ARBA00022723"/>
    </source>
</evidence>
<keyword evidence="10" id="KW-1185">Reference proteome</keyword>
<feature type="domain" description="PHD-type" evidence="7">
    <location>
        <begin position="838"/>
        <end position="891"/>
    </location>
</feature>
<dbReference type="InterPro" id="IPR013083">
    <property type="entry name" value="Znf_RING/FYVE/PHD"/>
</dbReference>
<feature type="compositionally biased region" description="Acidic residues" evidence="6">
    <location>
        <begin position="689"/>
        <end position="700"/>
    </location>
</feature>
<evidence type="ECO:0000259" key="7">
    <source>
        <dbReference type="PROSITE" id="PS50016"/>
    </source>
</evidence>
<dbReference type="InterPro" id="IPR019786">
    <property type="entry name" value="Zinc_finger_PHD-type_CS"/>
</dbReference>
<accession>A0A9D3YJD3</accession>
<evidence type="ECO:0000256" key="6">
    <source>
        <dbReference type="SAM" id="MobiDB-lite"/>
    </source>
</evidence>
<sequence length="925" mass="103910">MQVNLGGDDSDNDSDYQVNNSDMSEDQEDDKDSSKHDSNNDGSDGGKEEDKVSESSNDDTDEEEGEESSDDDDDGDDSDDEASDENFGKPKRNYFDCINSDDDDDDEDYVPKKKQKQSSKGIQKHAEKMRIRSPEVKKVLNETNAEDSSSSRPMKVLICCICLGDISEADDEIVECDNCGVAVHEGCYGISDSQSTASTDSSASTEPWFCDACKAGVKPDCELCPNEGGIFKETDAGKWVHLVCALYTPGVAFGDVDKLSPVTLFEMPYSKWGLRECSLCEDSRFSRTGVCISCDAGMCRSFFHVTCAQRNGLLSEASPDEDIADPFYAYCKLHADKMTSRAKRRNYLAIQSHMKHHADNVEKQEEKEKARFRRKLMRHRQKYSISKAARPPSWVPPQKLVRFLTSSPSVVKKMLRKAELMGLITQSTHVVHTTEKQQERKKSHNGPALSAEFVTYYLDRNVRLDKIKADLKELEKQNEKLRKQDSALRQQYDQLLKGKTSEDAHRLRDEGQNLWSLLSDMSKKPLPLPEVFKKKKEVCRPATNMEVLKSPTAVIRQCGKCGLSHDQHLLAKCDTCHLSYHLACLEPPLTRMPKKTRIYSWQCSDCAKSSSDECEDTSTRNMNAPRRLRDKIKEPAKFSHAQQEMEFLFPSRTKKKSKRKLPKKDANKSSTNKRTAKSKIQDPEKAAAESDEQSDDESVYEPDMTNSMGDSPIDGTTGDSPIHHMMGYSPDEEEPGNSPPVGSQDGEELSDESSRGVEIHIEEETTPIYKQRIIHDISSVSRTGRRIIRKKHYDDESEMSDVSPTQNSSGGKRASSEQVVSRRSASKTPPEKHEKQPGNQCATCSKFGDGKTMVSCDNCELWYHFQCLDPPAKKTPKQRGYTWFCEACDMDDDSGNLENASTVGIKPMISRSLSGDHTHNAMLTF</sequence>
<evidence type="ECO:0000256" key="4">
    <source>
        <dbReference type="PROSITE-ProRule" id="PRU00146"/>
    </source>
</evidence>
<dbReference type="GO" id="GO:0006357">
    <property type="term" value="P:regulation of transcription by RNA polymerase II"/>
    <property type="evidence" value="ECO:0007669"/>
    <property type="project" value="TreeGrafter"/>
</dbReference>
<dbReference type="SMART" id="SM00249">
    <property type="entry name" value="PHD"/>
    <property type="match status" value="4"/>
</dbReference>
<dbReference type="SUPFAM" id="SSF57903">
    <property type="entry name" value="FYVE/PHD zinc finger"/>
    <property type="match status" value="3"/>
</dbReference>
<feature type="compositionally biased region" description="Basic and acidic residues" evidence="6">
    <location>
        <begin position="752"/>
        <end position="763"/>
    </location>
</feature>
<feature type="compositionally biased region" description="Acidic residues" evidence="6">
    <location>
        <begin position="56"/>
        <end position="84"/>
    </location>
</feature>
<evidence type="ECO:0000256" key="2">
    <source>
        <dbReference type="ARBA" id="ARBA00022771"/>
    </source>
</evidence>
<dbReference type="InterPro" id="IPR034732">
    <property type="entry name" value="EPHD"/>
</dbReference>
<dbReference type="PANTHER" id="PTHR13793:SF150">
    <property type="entry name" value="PHD FINGER PROTEIN 14"/>
    <property type="match status" value="1"/>
</dbReference>
<feature type="region of interest" description="Disordered" evidence="6">
    <location>
        <begin position="1"/>
        <end position="148"/>
    </location>
</feature>
<feature type="region of interest" description="Disordered" evidence="6">
    <location>
        <begin position="790"/>
        <end position="840"/>
    </location>
</feature>
<dbReference type="InterPro" id="IPR019787">
    <property type="entry name" value="Znf_PHD-finger"/>
</dbReference>
<evidence type="ECO:0000256" key="5">
    <source>
        <dbReference type="SAM" id="Coils"/>
    </source>
</evidence>
<reference evidence="9" key="1">
    <citation type="journal article" date="2019" name="bioRxiv">
        <title>The Genome of the Zebra Mussel, Dreissena polymorpha: A Resource for Invasive Species Research.</title>
        <authorList>
            <person name="McCartney M.A."/>
            <person name="Auch B."/>
            <person name="Kono T."/>
            <person name="Mallez S."/>
            <person name="Zhang Y."/>
            <person name="Obille A."/>
            <person name="Becker A."/>
            <person name="Abrahante J.E."/>
            <person name="Garbe J."/>
            <person name="Badalamenti J.P."/>
            <person name="Herman A."/>
            <person name="Mangelson H."/>
            <person name="Liachko I."/>
            <person name="Sullivan S."/>
            <person name="Sone E.D."/>
            <person name="Koren S."/>
            <person name="Silverstein K.A.T."/>
            <person name="Beckman K.B."/>
            <person name="Gohl D.M."/>
        </authorList>
    </citation>
    <scope>NUCLEOTIDE SEQUENCE</scope>
    <source>
        <strain evidence="9">Duluth1</strain>
        <tissue evidence="9">Whole animal</tissue>
    </source>
</reference>
<reference evidence="9" key="2">
    <citation type="submission" date="2020-11" db="EMBL/GenBank/DDBJ databases">
        <authorList>
            <person name="McCartney M.A."/>
            <person name="Auch B."/>
            <person name="Kono T."/>
            <person name="Mallez S."/>
            <person name="Becker A."/>
            <person name="Gohl D.M."/>
            <person name="Silverstein K.A.T."/>
            <person name="Koren S."/>
            <person name="Bechman K.B."/>
            <person name="Herman A."/>
            <person name="Abrahante J.E."/>
            <person name="Garbe J."/>
        </authorList>
    </citation>
    <scope>NUCLEOTIDE SEQUENCE</scope>
    <source>
        <strain evidence="9">Duluth1</strain>
        <tissue evidence="9">Whole animal</tissue>
    </source>
</reference>
<evidence type="ECO:0000259" key="8">
    <source>
        <dbReference type="PROSITE" id="PS51805"/>
    </source>
</evidence>
<dbReference type="Gene3D" id="2.30.30.1150">
    <property type="match status" value="1"/>
</dbReference>
<keyword evidence="5" id="KW-0175">Coiled coil</keyword>
<evidence type="ECO:0000313" key="10">
    <source>
        <dbReference type="Proteomes" id="UP000828390"/>
    </source>
</evidence>
<dbReference type="CDD" id="cd15562">
    <property type="entry name" value="PHD2_PHF14"/>
    <property type="match status" value="1"/>
</dbReference>
<dbReference type="InterPro" id="IPR011011">
    <property type="entry name" value="Znf_FYVE_PHD"/>
</dbReference>
<feature type="coiled-coil region" evidence="5">
    <location>
        <begin position="457"/>
        <end position="494"/>
    </location>
</feature>
<feature type="compositionally biased region" description="Basic and acidic residues" evidence="6">
    <location>
        <begin position="679"/>
        <end position="688"/>
    </location>
</feature>
<dbReference type="PROSITE" id="PS01359">
    <property type="entry name" value="ZF_PHD_1"/>
    <property type="match status" value="2"/>
</dbReference>
<evidence type="ECO:0008006" key="11">
    <source>
        <dbReference type="Google" id="ProtNLM"/>
    </source>
</evidence>
<dbReference type="PROSITE" id="PS50016">
    <property type="entry name" value="ZF_PHD_2"/>
    <property type="match status" value="3"/>
</dbReference>
<feature type="region of interest" description="Disordered" evidence="6">
    <location>
        <begin position="608"/>
        <end position="763"/>
    </location>
</feature>
<dbReference type="PROSITE" id="PS51805">
    <property type="entry name" value="EPHD"/>
    <property type="match status" value="1"/>
</dbReference>
<dbReference type="Pfam" id="PF13832">
    <property type="entry name" value="zf-HC5HC2H_2"/>
    <property type="match status" value="1"/>
</dbReference>
<dbReference type="PANTHER" id="PTHR13793">
    <property type="entry name" value="PHD FINGER PROTEINS"/>
    <property type="match status" value="1"/>
</dbReference>
<feature type="compositionally biased region" description="Acidic residues" evidence="6">
    <location>
        <begin position="99"/>
        <end position="108"/>
    </location>
</feature>
<evidence type="ECO:0000313" key="9">
    <source>
        <dbReference type="EMBL" id="KAH3699298.1"/>
    </source>
</evidence>
<comment type="caution">
    <text evidence="9">The sequence shown here is derived from an EMBL/GenBank/DDBJ whole genome shotgun (WGS) entry which is preliminary data.</text>
</comment>
<dbReference type="Gene3D" id="3.30.40.10">
    <property type="entry name" value="Zinc/RING finger domain, C3HC4 (zinc finger)"/>
    <property type="match status" value="3"/>
</dbReference>
<feature type="domain" description="PHD-type" evidence="7">
    <location>
        <begin position="555"/>
        <end position="609"/>
    </location>
</feature>
<dbReference type="EMBL" id="JAIWYP010000015">
    <property type="protein sequence ID" value="KAH3699298.1"/>
    <property type="molecule type" value="Genomic_DNA"/>
</dbReference>
<dbReference type="CDD" id="cd15674">
    <property type="entry name" value="ePHD_PHF14"/>
    <property type="match status" value="1"/>
</dbReference>
<dbReference type="InterPro" id="IPR001965">
    <property type="entry name" value="Znf_PHD"/>
</dbReference>
<feature type="compositionally biased region" description="Basic and acidic residues" evidence="6">
    <location>
        <begin position="124"/>
        <end position="140"/>
    </location>
</feature>
<dbReference type="InterPro" id="IPR050701">
    <property type="entry name" value="Histone_Mod_Regulator"/>
</dbReference>
<feature type="compositionally biased region" description="Polar residues" evidence="6">
    <location>
        <begin position="800"/>
        <end position="827"/>
    </location>
</feature>
<keyword evidence="3" id="KW-0862">Zinc</keyword>
<dbReference type="Pfam" id="PF00628">
    <property type="entry name" value="PHD"/>
    <property type="match status" value="3"/>
</dbReference>
<protein>
    <recommendedName>
        <fullName evidence="11">PHD finger protein 14</fullName>
    </recommendedName>
</protein>
<dbReference type="AlphaFoldDB" id="A0A9D3YJD3"/>
<feature type="compositionally biased region" description="Basic residues" evidence="6">
    <location>
        <begin position="652"/>
        <end position="662"/>
    </location>
</feature>
<evidence type="ECO:0000256" key="3">
    <source>
        <dbReference type="ARBA" id="ARBA00022833"/>
    </source>
</evidence>
<dbReference type="CDD" id="cd15563">
    <property type="entry name" value="PHD3_PHF14"/>
    <property type="match status" value="1"/>
</dbReference>
<name>A0A9D3YJD3_DREPO</name>
<keyword evidence="2 4" id="KW-0863">Zinc-finger</keyword>
<feature type="domain" description="PHD-type" evidence="8">
    <location>
        <begin position="218"/>
        <end position="335"/>
    </location>
</feature>
<proteinExistence type="predicted"/>
<organism evidence="9 10">
    <name type="scientific">Dreissena polymorpha</name>
    <name type="common">Zebra mussel</name>
    <name type="synonym">Mytilus polymorpha</name>
    <dbReference type="NCBI Taxonomy" id="45954"/>
    <lineage>
        <taxon>Eukaryota</taxon>
        <taxon>Metazoa</taxon>
        <taxon>Spiralia</taxon>
        <taxon>Lophotrochozoa</taxon>
        <taxon>Mollusca</taxon>
        <taxon>Bivalvia</taxon>
        <taxon>Autobranchia</taxon>
        <taxon>Heteroconchia</taxon>
        <taxon>Euheterodonta</taxon>
        <taxon>Imparidentia</taxon>
        <taxon>Neoheterodontei</taxon>
        <taxon>Myida</taxon>
        <taxon>Dreissenoidea</taxon>
        <taxon>Dreissenidae</taxon>
        <taxon>Dreissena</taxon>
    </lineage>
</organism>
<dbReference type="CDD" id="cd15561">
    <property type="entry name" value="PHD1_PHF14"/>
    <property type="match status" value="1"/>
</dbReference>
<feature type="domain" description="PHD-type" evidence="7">
    <location>
        <begin position="156"/>
        <end position="216"/>
    </location>
</feature>
<dbReference type="GO" id="GO:0008270">
    <property type="term" value="F:zinc ion binding"/>
    <property type="evidence" value="ECO:0007669"/>
    <property type="project" value="UniProtKB-KW"/>
</dbReference>
<feature type="compositionally biased region" description="Basic and acidic residues" evidence="6">
    <location>
        <begin position="32"/>
        <end position="53"/>
    </location>
</feature>
<keyword evidence="1" id="KW-0479">Metal-binding</keyword>
<dbReference type="Proteomes" id="UP000828390">
    <property type="component" value="Unassembled WGS sequence"/>
</dbReference>